<proteinExistence type="predicted"/>
<dbReference type="Proteomes" id="UP000228867">
    <property type="component" value="Unassembled WGS sequence"/>
</dbReference>
<name>A0A2H0NEZ3_9BACT</name>
<dbReference type="Gene3D" id="3.60.15.10">
    <property type="entry name" value="Ribonuclease Z/Hydroxyacylglutathione hydrolase-like"/>
    <property type="match status" value="1"/>
</dbReference>
<protein>
    <recommendedName>
        <fullName evidence="3">Zn-dependent hydrolase of the beta-lactamase fold-like protein</fullName>
    </recommendedName>
</protein>
<evidence type="ECO:0008006" key="3">
    <source>
        <dbReference type="Google" id="ProtNLM"/>
    </source>
</evidence>
<reference evidence="1 2" key="1">
    <citation type="submission" date="2017-09" db="EMBL/GenBank/DDBJ databases">
        <title>Depth-based differentiation of microbial function through sediment-hosted aquifers and enrichment of novel symbionts in the deep terrestrial subsurface.</title>
        <authorList>
            <person name="Probst A.J."/>
            <person name="Ladd B."/>
            <person name="Jarett J.K."/>
            <person name="Geller-Mcgrath D.E."/>
            <person name="Sieber C.M."/>
            <person name="Emerson J.B."/>
            <person name="Anantharaman K."/>
            <person name="Thomas B.C."/>
            <person name="Malmstrom R."/>
            <person name="Stieglmeier M."/>
            <person name="Klingl A."/>
            <person name="Woyke T."/>
            <person name="Ryan C.M."/>
            <person name="Banfield J.F."/>
        </authorList>
    </citation>
    <scope>NUCLEOTIDE SEQUENCE [LARGE SCALE GENOMIC DNA]</scope>
    <source>
        <strain evidence="1">CG11_big_fil_rev_8_21_14_0_20_38_23</strain>
    </source>
</reference>
<gene>
    <name evidence="1" type="ORF">COV54_02250</name>
</gene>
<dbReference type="Pfam" id="PF13483">
    <property type="entry name" value="Lactamase_B_3"/>
    <property type="match status" value="1"/>
</dbReference>
<organism evidence="1 2">
    <name type="scientific">Candidatus Jorgensenbacteria bacterium CG11_big_fil_rev_8_21_14_0_20_38_23</name>
    <dbReference type="NCBI Taxonomy" id="1974594"/>
    <lineage>
        <taxon>Bacteria</taxon>
        <taxon>Candidatus Joergenseniibacteriota</taxon>
    </lineage>
</organism>
<dbReference type="EMBL" id="PCWR01000049">
    <property type="protein sequence ID" value="PIR06745.1"/>
    <property type="molecule type" value="Genomic_DNA"/>
</dbReference>
<dbReference type="InterPro" id="IPR036866">
    <property type="entry name" value="RibonucZ/Hydroxyglut_hydro"/>
</dbReference>
<evidence type="ECO:0000313" key="2">
    <source>
        <dbReference type="Proteomes" id="UP000228867"/>
    </source>
</evidence>
<evidence type="ECO:0000313" key="1">
    <source>
        <dbReference type="EMBL" id="PIR06745.1"/>
    </source>
</evidence>
<comment type="caution">
    <text evidence="1">The sequence shown here is derived from an EMBL/GenBank/DDBJ whole genome shotgun (WGS) entry which is preliminary data.</text>
</comment>
<sequence>MVINWYGENYFKIQSGKLVVLIDPTNNRALRGADLIISTQPASLIYEHPAEKKQFWVEHQGEYEFSGIFIQGWRTDSQEGKEKTIYQLIWEDIKIAVFGYLTKETKEIKEVVVPEIKGSDIIIASPELNDLIKTLKPKIFIPSLVDSKSLPSKLSKILGNIKINPEEKLVIKKKDLDGIFNLTIKCLNY</sequence>
<accession>A0A2H0NEZ3</accession>
<dbReference type="AlphaFoldDB" id="A0A2H0NEZ3"/>